<comment type="similarity">
    <text evidence="1">Belongs to the ROK (NagC/XylR) family.</text>
</comment>
<organism evidence="2 3">
    <name type="scientific">Thermanaerothrix solaris</name>
    <dbReference type="NCBI Taxonomy" id="3058434"/>
    <lineage>
        <taxon>Bacteria</taxon>
        <taxon>Bacillati</taxon>
        <taxon>Chloroflexota</taxon>
        <taxon>Anaerolineae</taxon>
        <taxon>Anaerolineales</taxon>
        <taxon>Anaerolineaceae</taxon>
        <taxon>Thermanaerothrix</taxon>
    </lineage>
</organism>
<reference evidence="2 3" key="1">
    <citation type="submission" date="2023-07" db="EMBL/GenBank/DDBJ databases">
        <title>Novel species of Thermanaerothrix with wide hydrolytic capabilities.</title>
        <authorList>
            <person name="Zayulina K.S."/>
            <person name="Podosokorskaya O.A."/>
            <person name="Elcheninov A.G."/>
        </authorList>
    </citation>
    <scope>NUCLEOTIDE SEQUENCE [LARGE SCALE GENOMIC DNA]</scope>
    <source>
        <strain evidence="2 3">4228-RoL</strain>
    </source>
</reference>
<dbReference type="EMBL" id="JAUHMF010000001">
    <property type="protein sequence ID" value="MDT8897178.1"/>
    <property type="molecule type" value="Genomic_DNA"/>
</dbReference>
<proteinExistence type="inferred from homology"/>
<gene>
    <name evidence="2" type="ORF">QYE77_02785</name>
</gene>
<dbReference type="PROSITE" id="PS01125">
    <property type="entry name" value="ROK"/>
    <property type="match status" value="1"/>
</dbReference>
<dbReference type="PANTHER" id="PTHR18964:SF173">
    <property type="entry name" value="GLUCOKINASE"/>
    <property type="match status" value="1"/>
</dbReference>
<dbReference type="RefSeq" id="WP_315623828.1">
    <property type="nucleotide sequence ID" value="NZ_JAUHMF010000001.1"/>
</dbReference>
<dbReference type="Pfam" id="PF00480">
    <property type="entry name" value="ROK"/>
    <property type="match status" value="1"/>
</dbReference>
<dbReference type="Gene3D" id="3.30.420.40">
    <property type="match status" value="2"/>
</dbReference>
<evidence type="ECO:0000313" key="2">
    <source>
        <dbReference type="EMBL" id="MDT8897178.1"/>
    </source>
</evidence>
<keyword evidence="3" id="KW-1185">Reference proteome</keyword>
<dbReference type="InterPro" id="IPR036388">
    <property type="entry name" value="WH-like_DNA-bd_sf"/>
</dbReference>
<accession>A0ABU3NJZ7</accession>
<dbReference type="SUPFAM" id="SSF53067">
    <property type="entry name" value="Actin-like ATPase domain"/>
    <property type="match status" value="1"/>
</dbReference>
<evidence type="ECO:0000256" key="1">
    <source>
        <dbReference type="ARBA" id="ARBA00006479"/>
    </source>
</evidence>
<evidence type="ECO:0000313" key="3">
    <source>
        <dbReference type="Proteomes" id="UP001254165"/>
    </source>
</evidence>
<dbReference type="SUPFAM" id="SSF46785">
    <property type="entry name" value="Winged helix' DNA-binding domain"/>
    <property type="match status" value="1"/>
</dbReference>
<dbReference type="PANTHER" id="PTHR18964">
    <property type="entry name" value="ROK (REPRESSOR, ORF, KINASE) FAMILY"/>
    <property type="match status" value="1"/>
</dbReference>
<sequence length="410" mass="43725">MSQPSPYILSRAEKMIVDLLSQHGALSRTELAWRTGYSRAKIGAAVQSLLERGILEEVGDDESRGGRRARLLNFASNIGYIFGVDVGATSVDIALSDFTGRILSRFDTPADVRDGPDVLLGMIKDQMLIMLQEAGLAPEQIHGIGIGVPGPVEFSTGLLIAPPIMPGWEAFPIREYFNRVFTQAIVIVDNDVNVMALGELRRGKNINAQNFIFIKIGTGIGCGIVCQGKIYRGSSGCAGDVGHICVDYNGPICHCGNRGCVEAMAAGPAIAAKAMQAAQEGRSPILQQLMESNNGVLTAKDVGIAAARGDRISIGLIQESGKLIGEMLAGVVNFFNPSLILIGGGVSNIGYQLLSSIRQAVLARSLPLSTRDLRIEYNSLRGEAGIYGAIYLALEHIFTTSTTPGFEDDE</sequence>
<dbReference type="InterPro" id="IPR043129">
    <property type="entry name" value="ATPase_NBD"/>
</dbReference>
<dbReference type="Gene3D" id="1.10.10.10">
    <property type="entry name" value="Winged helix-like DNA-binding domain superfamily/Winged helix DNA-binding domain"/>
    <property type="match status" value="1"/>
</dbReference>
<comment type="caution">
    <text evidence="2">The sequence shown here is derived from an EMBL/GenBank/DDBJ whole genome shotgun (WGS) entry which is preliminary data.</text>
</comment>
<dbReference type="InterPro" id="IPR036390">
    <property type="entry name" value="WH_DNA-bd_sf"/>
</dbReference>
<protein>
    <submittedName>
        <fullName evidence="2">ROK family transcriptional regulator</fullName>
    </submittedName>
</protein>
<dbReference type="Proteomes" id="UP001254165">
    <property type="component" value="Unassembled WGS sequence"/>
</dbReference>
<dbReference type="InterPro" id="IPR000600">
    <property type="entry name" value="ROK"/>
</dbReference>
<name>A0ABU3NJZ7_9CHLR</name>
<dbReference type="InterPro" id="IPR049874">
    <property type="entry name" value="ROK_cs"/>
</dbReference>